<evidence type="ECO:0000313" key="2">
    <source>
        <dbReference type="EMBL" id="QIS12712.1"/>
    </source>
</evidence>
<organism evidence="2 3">
    <name type="scientific">Nocardia arthritidis</name>
    <dbReference type="NCBI Taxonomy" id="228602"/>
    <lineage>
        <taxon>Bacteria</taxon>
        <taxon>Bacillati</taxon>
        <taxon>Actinomycetota</taxon>
        <taxon>Actinomycetes</taxon>
        <taxon>Mycobacteriales</taxon>
        <taxon>Nocardiaceae</taxon>
        <taxon>Nocardia</taxon>
    </lineage>
</organism>
<dbReference type="KEGG" id="nah:F5544_24285"/>
<keyword evidence="2" id="KW-0255">Endonuclease</keyword>
<dbReference type="SUPFAM" id="SSF52980">
    <property type="entry name" value="Restriction endonuclease-like"/>
    <property type="match status" value="1"/>
</dbReference>
<protein>
    <submittedName>
        <fullName evidence="2">Uma2 family endonuclease</fullName>
    </submittedName>
</protein>
<accession>A0A6G9YHL9</accession>
<dbReference type="Gene3D" id="3.90.1570.10">
    <property type="entry name" value="tt1808, chain A"/>
    <property type="match status" value="1"/>
</dbReference>
<evidence type="ECO:0000313" key="3">
    <source>
        <dbReference type="Proteomes" id="UP000503540"/>
    </source>
</evidence>
<gene>
    <name evidence="2" type="ORF">F5544_24285</name>
</gene>
<name>A0A6G9YHL9_9NOCA</name>
<dbReference type="InterPro" id="IPR011335">
    <property type="entry name" value="Restrct_endonuc-II-like"/>
</dbReference>
<dbReference type="Pfam" id="PF05685">
    <property type="entry name" value="Uma2"/>
    <property type="match status" value="1"/>
</dbReference>
<feature type="domain" description="Putative restriction endonuclease" evidence="1">
    <location>
        <begin position="33"/>
        <end position="185"/>
    </location>
</feature>
<dbReference type="Proteomes" id="UP000503540">
    <property type="component" value="Chromosome"/>
</dbReference>
<dbReference type="EMBL" id="CP046172">
    <property type="protein sequence ID" value="QIS12712.1"/>
    <property type="molecule type" value="Genomic_DNA"/>
</dbReference>
<dbReference type="InterPro" id="IPR008538">
    <property type="entry name" value="Uma2"/>
</dbReference>
<proteinExistence type="predicted"/>
<keyword evidence="2" id="KW-0378">Hydrolase</keyword>
<reference evidence="2 3" key="1">
    <citation type="journal article" date="2019" name="ACS Chem. Biol.">
        <title>Identification and Mobilization of a Cryptic Antibiotic Biosynthesis Gene Locus from a Human-Pathogenic Nocardia Isolate.</title>
        <authorList>
            <person name="Herisse M."/>
            <person name="Ishida K."/>
            <person name="Porter J.L."/>
            <person name="Howden B."/>
            <person name="Hertweck C."/>
            <person name="Stinear T.P."/>
            <person name="Pidot S.J."/>
        </authorList>
    </citation>
    <scope>NUCLEOTIDE SEQUENCE [LARGE SCALE GENOMIC DNA]</scope>
    <source>
        <strain evidence="2 3">AUSMDU00012717</strain>
    </source>
</reference>
<dbReference type="PANTHER" id="PTHR35400">
    <property type="entry name" value="SLR1083 PROTEIN"/>
    <property type="match status" value="1"/>
</dbReference>
<dbReference type="InterPro" id="IPR012296">
    <property type="entry name" value="Nuclease_put_TT1808"/>
</dbReference>
<keyword evidence="2" id="KW-0540">Nuclease</keyword>
<dbReference type="PANTHER" id="PTHR35400:SF3">
    <property type="entry name" value="SLL1072 PROTEIN"/>
    <property type="match status" value="1"/>
</dbReference>
<evidence type="ECO:0000259" key="1">
    <source>
        <dbReference type="Pfam" id="PF05685"/>
    </source>
</evidence>
<sequence>MNSACNDGHMSAPDKQHELRVTAEEFADGATAALGDIEIVDGRVVRLMAQSALHSRVVRRLAGLLEAARRDGGPCMVVDSDVAARFADADSSVADRRLNIRYPDIWIRDCEPYEVNTVRDHLLLVVEVTSESTIDTDITDKRIQYAAAGIPRYLIVRLDQKEERIEEIEDYRLDWSGRRYRVHTVHRRVLLLDDPVEATIPFDVLEQP</sequence>
<dbReference type="CDD" id="cd06260">
    <property type="entry name" value="DUF820-like"/>
    <property type="match status" value="1"/>
</dbReference>
<keyword evidence="3" id="KW-1185">Reference proteome</keyword>
<dbReference type="GO" id="GO:0004519">
    <property type="term" value="F:endonuclease activity"/>
    <property type="evidence" value="ECO:0007669"/>
    <property type="project" value="UniProtKB-KW"/>
</dbReference>
<dbReference type="AlphaFoldDB" id="A0A6G9YHL9"/>